<dbReference type="InterPro" id="IPR028082">
    <property type="entry name" value="Peripla_BP_I"/>
</dbReference>
<dbReference type="Proteomes" id="UP000052982">
    <property type="component" value="Unassembled WGS sequence"/>
</dbReference>
<dbReference type="SUPFAM" id="SSF53822">
    <property type="entry name" value="Periplasmic binding protein-like I"/>
    <property type="match status" value="1"/>
</dbReference>
<name>A0A101TAV8_9ACTN</name>
<dbReference type="EMBL" id="LMWW01000002">
    <property type="protein sequence ID" value="KUN88810.1"/>
    <property type="molecule type" value="Genomic_DNA"/>
</dbReference>
<keyword evidence="1" id="KW-0472">Membrane</keyword>
<protein>
    <submittedName>
        <fullName evidence="2">Uncharacterized protein</fullName>
    </submittedName>
</protein>
<evidence type="ECO:0000313" key="3">
    <source>
        <dbReference type="Proteomes" id="UP000052982"/>
    </source>
</evidence>
<dbReference type="AlphaFoldDB" id="A0A101TAV8"/>
<reference evidence="2 3" key="1">
    <citation type="submission" date="2015-10" db="EMBL/GenBank/DDBJ databases">
        <title>Draft genome sequence of Streptomyces griseoruber DSM 40281, type strain for the species Streptomyces griseoruber.</title>
        <authorList>
            <person name="Ruckert C."/>
            <person name="Winkler A."/>
            <person name="Kalinowski J."/>
            <person name="Kampfer P."/>
            <person name="Glaeser S."/>
        </authorList>
    </citation>
    <scope>NUCLEOTIDE SEQUENCE [LARGE SCALE GENOMIC DNA]</scope>
    <source>
        <strain evidence="2 3">DSM 40281</strain>
    </source>
</reference>
<organism evidence="2 3">
    <name type="scientific">Streptomyces griseoruber</name>
    <dbReference type="NCBI Taxonomy" id="1943"/>
    <lineage>
        <taxon>Bacteria</taxon>
        <taxon>Bacillati</taxon>
        <taxon>Actinomycetota</taxon>
        <taxon>Actinomycetes</taxon>
        <taxon>Kitasatosporales</taxon>
        <taxon>Streptomycetaceae</taxon>
        <taxon>Streptomyces</taxon>
    </lineage>
</organism>
<accession>A0A101TAV8</accession>
<comment type="caution">
    <text evidence="2">The sequence shown here is derived from an EMBL/GenBank/DDBJ whole genome shotgun (WGS) entry which is preliminary data.</text>
</comment>
<gene>
    <name evidence="2" type="ORF">AQJ64_02345</name>
</gene>
<dbReference type="STRING" id="1943.AQJ64_02345"/>
<keyword evidence="1" id="KW-0812">Transmembrane</keyword>
<feature type="transmembrane region" description="Helical" evidence="1">
    <location>
        <begin position="175"/>
        <end position="208"/>
    </location>
</feature>
<keyword evidence="1" id="KW-1133">Transmembrane helix</keyword>
<proteinExistence type="predicted"/>
<dbReference type="RefSeq" id="WP_055635439.1">
    <property type="nucleotide sequence ID" value="NZ_JBIRRP010000007.1"/>
</dbReference>
<dbReference type="OrthoDB" id="3440574at2"/>
<keyword evidence="3" id="KW-1185">Reference proteome</keyword>
<evidence type="ECO:0000256" key="1">
    <source>
        <dbReference type="SAM" id="Phobius"/>
    </source>
</evidence>
<evidence type="ECO:0000313" key="2">
    <source>
        <dbReference type="EMBL" id="KUN88810.1"/>
    </source>
</evidence>
<sequence>MAAWGQRTGGTDYAPNSATDRVVRLCTQLVSEFHPLRTPMPLLALHAVAERGGTATADDDVRKGVEFLRELHLRRGLRCRVVEAERAGDDFQRGLAVLVDLAGKPWESRHRPHSETYAFPRSGLLEAVEQVVAAEDEQGVLPRLERMRWRPRATGDAGDGWAQQALRAAMSPANLVGAAVVATLGGVAAVNGVLVVGLLAGLLLVALGGAWSRHHEGLLPWHGPAGRWLATTTFVAAASESAPVWSIWRPRQSRATRAARVHEVARTFRRACEETESPQRERARQFYLELRTLALLDDLRHNFRPRPLLRVRRHATPPVVFVPRACRANGGITLLRVISDVRSRRSELDPLLVVAGLTRADEAELHVRSVLAPAFTHPDTDPDPTALYWAWVRDHLRVGQSPSAAASLPWVLPIRLPAALLDATGTQAHDASPIGPPTWVRGAPRALAVLTVTGVLTGAGMYAGAQPENCDHRRLHAFDRATEVVEGECVGISDGNVVFAPDGGVRLDGRAYGTPGDGKGAAGTDLARLMERIADENADARSGRHVVVFYAGELSTGGERNAVTALNGLRELAGVHARQKALNARDGAGDAEHPEVVVEVANGGHLMRQQAKAVTRIVDYAHDHPDEVLGVVGFSRDDEETHGSVRRLLRAGLNVLSPQNSDDRLASRYTNYFGLAATNKEEARAFQEAVDSGRVAVEPGEVLILTPRGTRDMYSRQQADDAEAALEKTAKLTAARVVYDDVAEVREELCDRDEVTALYFTGRAEKLPELADAVSESDCVPEKLTIMTGDDASKTLATASQERLTGDVTLYYAALAAPEHTLPSSTLPTHIAAVLGGEAPRESDPLFDDGTMALAYDATTVLYDAAKVARFRPEFVNGELLKRKNGKGAGGRIDLSPDRRRAPCGHTVALFEVYREAGVQHTVEADYRGLGGKREDPCPPAA</sequence>